<sequence>MWLEQQSGYSDIHARKFTTDFWTSEYMGEDIMDFLRKFSMDFDAVADFLIIKLTAKEKELKKAGTSDVWTNNI</sequence>
<accession>A0AAE0YT99</accession>
<reference evidence="1" key="1">
    <citation type="journal article" date="2023" name="G3 (Bethesda)">
        <title>A reference genome for the long-term kleptoplast-retaining sea slug Elysia crispata morphotype clarki.</title>
        <authorList>
            <person name="Eastman K.E."/>
            <person name="Pendleton A.L."/>
            <person name="Shaikh M.A."/>
            <person name="Suttiyut T."/>
            <person name="Ogas R."/>
            <person name="Tomko P."/>
            <person name="Gavelis G."/>
            <person name="Widhalm J.R."/>
            <person name="Wisecaver J.H."/>
        </authorList>
    </citation>
    <scope>NUCLEOTIDE SEQUENCE</scope>
    <source>
        <strain evidence="1">ECLA1</strain>
    </source>
</reference>
<evidence type="ECO:0000313" key="2">
    <source>
        <dbReference type="Proteomes" id="UP001283361"/>
    </source>
</evidence>
<dbReference type="EMBL" id="JAWDGP010005451">
    <property type="protein sequence ID" value="KAK3756889.1"/>
    <property type="molecule type" value="Genomic_DNA"/>
</dbReference>
<proteinExistence type="predicted"/>
<name>A0AAE0YT99_9GAST</name>
<keyword evidence="2" id="KW-1185">Reference proteome</keyword>
<comment type="caution">
    <text evidence="1">The sequence shown here is derived from an EMBL/GenBank/DDBJ whole genome shotgun (WGS) entry which is preliminary data.</text>
</comment>
<gene>
    <name evidence="1" type="ORF">RRG08_011462</name>
</gene>
<evidence type="ECO:0000313" key="1">
    <source>
        <dbReference type="EMBL" id="KAK3756889.1"/>
    </source>
</evidence>
<organism evidence="1 2">
    <name type="scientific">Elysia crispata</name>
    <name type="common">lettuce slug</name>
    <dbReference type="NCBI Taxonomy" id="231223"/>
    <lineage>
        <taxon>Eukaryota</taxon>
        <taxon>Metazoa</taxon>
        <taxon>Spiralia</taxon>
        <taxon>Lophotrochozoa</taxon>
        <taxon>Mollusca</taxon>
        <taxon>Gastropoda</taxon>
        <taxon>Heterobranchia</taxon>
        <taxon>Euthyneura</taxon>
        <taxon>Panpulmonata</taxon>
        <taxon>Sacoglossa</taxon>
        <taxon>Placobranchoidea</taxon>
        <taxon>Plakobranchidae</taxon>
        <taxon>Elysia</taxon>
    </lineage>
</organism>
<protein>
    <submittedName>
        <fullName evidence="1">Uncharacterized protein</fullName>
    </submittedName>
</protein>
<dbReference type="AlphaFoldDB" id="A0AAE0YT99"/>
<dbReference type="Proteomes" id="UP001283361">
    <property type="component" value="Unassembled WGS sequence"/>
</dbReference>